<gene>
    <name evidence="4" type="ORF">TREES_T100020469</name>
</gene>
<protein>
    <submittedName>
        <fullName evidence="4">Eukaryotic initiation factor 4A-I</fullName>
    </submittedName>
</protein>
<evidence type="ECO:0000256" key="2">
    <source>
        <dbReference type="ARBA" id="ARBA00022806"/>
    </source>
</evidence>
<keyword evidence="5" id="KW-1185">Reference proteome</keyword>
<name>L9KVP1_TUPCH</name>
<feature type="domain" description="Helicase ATP-binding" evidence="3">
    <location>
        <begin position="1"/>
        <end position="61"/>
    </location>
</feature>
<dbReference type="InParanoid" id="L9KVP1"/>
<evidence type="ECO:0000259" key="3">
    <source>
        <dbReference type="PROSITE" id="PS51192"/>
    </source>
</evidence>
<dbReference type="Proteomes" id="UP000011518">
    <property type="component" value="Unassembled WGS sequence"/>
</dbReference>
<accession>L9KVP1</accession>
<dbReference type="STRING" id="246437.L9KVP1"/>
<dbReference type="EMBL" id="KB320633">
    <property type="protein sequence ID" value="ELW66980.1"/>
    <property type="molecule type" value="Genomic_DNA"/>
</dbReference>
<dbReference type="Gene3D" id="3.40.50.300">
    <property type="entry name" value="P-loop containing nucleotide triphosphate hydrolases"/>
    <property type="match status" value="1"/>
</dbReference>
<evidence type="ECO:0000313" key="4">
    <source>
        <dbReference type="EMBL" id="ELW66980.1"/>
    </source>
</evidence>
<dbReference type="GO" id="GO:0016787">
    <property type="term" value="F:hydrolase activity"/>
    <property type="evidence" value="ECO:0007669"/>
    <property type="project" value="UniProtKB-KW"/>
</dbReference>
<dbReference type="PROSITE" id="PS00039">
    <property type="entry name" value="DEAD_ATP_HELICASE"/>
    <property type="match status" value="1"/>
</dbReference>
<keyword evidence="4" id="KW-0648">Protein biosynthesis</keyword>
<dbReference type="PROSITE" id="PS51192">
    <property type="entry name" value="HELICASE_ATP_BIND_1"/>
    <property type="match status" value="1"/>
</dbReference>
<dbReference type="InterPro" id="IPR014001">
    <property type="entry name" value="Helicase_ATP-bd"/>
</dbReference>
<dbReference type="GO" id="GO:0004386">
    <property type="term" value="F:helicase activity"/>
    <property type="evidence" value="ECO:0007669"/>
    <property type="project" value="UniProtKB-KW"/>
</dbReference>
<evidence type="ECO:0000313" key="5">
    <source>
        <dbReference type="Proteomes" id="UP000011518"/>
    </source>
</evidence>
<dbReference type="SUPFAM" id="SSF52540">
    <property type="entry name" value="P-loop containing nucleoside triphosphate hydrolases"/>
    <property type="match status" value="1"/>
</dbReference>
<reference evidence="5" key="1">
    <citation type="submission" date="2012-07" db="EMBL/GenBank/DDBJ databases">
        <title>Genome of the Chinese tree shrew, a rising model animal genetically related to primates.</title>
        <authorList>
            <person name="Zhang G."/>
            <person name="Fan Y."/>
            <person name="Yao Y."/>
            <person name="Huang Z."/>
        </authorList>
    </citation>
    <scope>NUCLEOTIDE SEQUENCE [LARGE SCALE GENOMIC DNA]</scope>
</reference>
<dbReference type="PANTHER" id="PTHR47958">
    <property type="entry name" value="ATP-DEPENDENT RNA HELICASE DBP3"/>
    <property type="match status" value="1"/>
</dbReference>
<keyword evidence="2" id="KW-0547">Nucleotide-binding</keyword>
<dbReference type="GO" id="GO:0003676">
    <property type="term" value="F:nucleic acid binding"/>
    <property type="evidence" value="ECO:0007669"/>
    <property type="project" value="InterPro"/>
</dbReference>
<keyword evidence="1" id="KW-0378">Hydrolase</keyword>
<dbReference type="InterPro" id="IPR011545">
    <property type="entry name" value="DEAD/DEAH_box_helicase_dom"/>
</dbReference>
<dbReference type="GO" id="GO:0005524">
    <property type="term" value="F:ATP binding"/>
    <property type="evidence" value="ECO:0007669"/>
    <property type="project" value="InterPro"/>
</dbReference>
<keyword evidence="2" id="KW-0067">ATP-binding</keyword>
<proteinExistence type="predicted"/>
<keyword evidence="4" id="KW-0396">Initiation factor</keyword>
<dbReference type="GO" id="GO:0003743">
    <property type="term" value="F:translation initiation factor activity"/>
    <property type="evidence" value="ECO:0007669"/>
    <property type="project" value="UniProtKB-KW"/>
</dbReference>
<dbReference type="Pfam" id="PF00270">
    <property type="entry name" value="DEAD"/>
    <property type="match status" value="1"/>
</dbReference>
<keyword evidence="2" id="KW-0347">Helicase</keyword>
<dbReference type="InterPro" id="IPR000629">
    <property type="entry name" value="RNA-helicase_DEAD-box_CS"/>
</dbReference>
<organism evidence="4 5">
    <name type="scientific">Tupaia chinensis</name>
    <name type="common">Chinese tree shrew</name>
    <name type="synonym">Tupaia belangeri chinensis</name>
    <dbReference type="NCBI Taxonomy" id="246437"/>
    <lineage>
        <taxon>Eukaryota</taxon>
        <taxon>Metazoa</taxon>
        <taxon>Chordata</taxon>
        <taxon>Craniata</taxon>
        <taxon>Vertebrata</taxon>
        <taxon>Euteleostomi</taxon>
        <taxon>Mammalia</taxon>
        <taxon>Eutheria</taxon>
        <taxon>Euarchontoglires</taxon>
        <taxon>Scandentia</taxon>
        <taxon>Tupaiidae</taxon>
        <taxon>Tupaia</taxon>
    </lineage>
</organism>
<dbReference type="InterPro" id="IPR027417">
    <property type="entry name" value="P-loop_NTPase"/>
</dbReference>
<reference evidence="5" key="2">
    <citation type="journal article" date="2013" name="Nat. Commun.">
        <title>Genome of the Chinese tree shrew.</title>
        <authorList>
            <person name="Fan Y."/>
            <person name="Huang Z.Y."/>
            <person name="Cao C.C."/>
            <person name="Chen C.S."/>
            <person name="Chen Y.X."/>
            <person name="Fan D.D."/>
            <person name="He J."/>
            <person name="Hou H.L."/>
            <person name="Hu L."/>
            <person name="Hu X.T."/>
            <person name="Jiang X.T."/>
            <person name="Lai R."/>
            <person name="Lang Y.S."/>
            <person name="Liang B."/>
            <person name="Liao S.G."/>
            <person name="Mu D."/>
            <person name="Ma Y.Y."/>
            <person name="Niu Y.Y."/>
            <person name="Sun X.Q."/>
            <person name="Xia J.Q."/>
            <person name="Xiao J."/>
            <person name="Xiong Z.Q."/>
            <person name="Xu L."/>
            <person name="Yang L."/>
            <person name="Zhang Y."/>
            <person name="Zhao W."/>
            <person name="Zhao X.D."/>
            <person name="Zheng Y.T."/>
            <person name="Zhou J.M."/>
            <person name="Zhu Y.B."/>
            <person name="Zhang G.J."/>
            <person name="Wang J."/>
            <person name="Yao Y.G."/>
        </authorList>
    </citation>
    <scope>NUCLEOTIDE SEQUENCE [LARGE SCALE GENOMIC DNA]</scope>
</reference>
<sequence length="108" mass="12097">MASRTFILDEADETLRCGFKDQIYDISQKLKGNTQVASLSATIPSGVLEVAKTFRRDPIRILVKKKELTLEGTRQSHVNVEGEERKLDTLCDLRETLAITQAALFIST</sequence>
<evidence type="ECO:0000256" key="1">
    <source>
        <dbReference type="ARBA" id="ARBA00022801"/>
    </source>
</evidence>
<dbReference type="AlphaFoldDB" id="L9KVP1"/>